<feature type="compositionally biased region" description="Basic and acidic residues" evidence="1">
    <location>
        <begin position="290"/>
        <end position="300"/>
    </location>
</feature>
<dbReference type="EMBL" id="ML996688">
    <property type="protein sequence ID" value="KAF2404323.1"/>
    <property type="molecule type" value="Genomic_DNA"/>
</dbReference>
<evidence type="ECO:0000313" key="3">
    <source>
        <dbReference type="Proteomes" id="UP000799640"/>
    </source>
</evidence>
<feature type="compositionally biased region" description="Low complexity" evidence="1">
    <location>
        <begin position="439"/>
        <end position="457"/>
    </location>
</feature>
<feature type="compositionally biased region" description="Low complexity" evidence="1">
    <location>
        <begin position="262"/>
        <end position="273"/>
    </location>
</feature>
<organism evidence="2 3">
    <name type="scientific">Trichodelitschia bisporula</name>
    <dbReference type="NCBI Taxonomy" id="703511"/>
    <lineage>
        <taxon>Eukaryota</taxon>
        <taxon>Fungi</taxon>
        <taxon>Dikarya</taxon>
        <taxon>Ascomycota</taxon>
        <taxon>Pezizomycotina</taxon>
        <taxon>Dothideomycetes</taxon>
        <taxon>Dothideomycetes incertae sedis</taxon>
        <taxon>Phaeotrichales</taxon>
        <taxon>Phaeotrichaceae</taxon>
        <taxon>Trichodelitschia</taxon>
    </lineage>
</organism>
<accession>A0A6G1I7P2</accession>
<dbReference type="AlphaFoldDB" id="A0A6G1I7P2"/>
<keyword evidence="3" id="KW-1185">Reference proteome</keyword>
<name>A0A6G1I7P2_9PEZI</name>
<gene>
    <name evidence="2" type="ORF">EJ06DRAFT_518755</name>
</gene>
<sequence>MSTLDSLGSLKSYISSTLKQLPKKTPAYNDLHRLRDVVVDLEILIYHPSYKSRQDSEHINSRISQIARLTRSDLQDFNALIQPSATPDRSRLRSSRDRILAHEDAFARLLDLIEGREDWQKLSPREPPAQLALTAGPSSSGAPSSARDSNSENASPRVSVSVPASPFQPTVEDCDDDTDEDAPQPAHYHLIRSDSDAATIRERPTQNANSPQPPPPTVVVRSATLISESDLPSTPQPQNPSPTSSINERLHPSQTPSPSAPSPSRSPAGSSRGRPPRAHHASIDRGTPTHADDYPHDDHQRRRKRASTASGLERPDREPRDRDREPRDRDLRDREPRDRDREARDRGREPRDRDRDPHDRDRDRDSRTDHSRTSSYAQTTPRHSPRSGPENALSRRSSQRSNVAAHRSPSAHYPPIPGAYPEGSNYWDAPEPTAGGEWGRSSSASSSSAAGVQGSSSKYGPDPRASLPTVLERGRAMPLSPRGGMASLSYPDDLPAGGGGLYDMPAAAGTQYVDFIGAGDFTLFDTPARTRSSSGRGGWVAPAAAAGESAGDESGGGVEYV</sequence>
<feature type="compositionally biased region" description="Polar residues" evidence="1">
    <location>
        <begin position="373"/>
        <end position="382"/>
    </location>
</feature>
<evidence type="ECO:0000256" key="1">
    <source>
        <dbReference type="SAM" id="MobiDB-lite"/>
    </source>
</evidence>
<feature type="compositionally biased region" description="Low complexity" evidence="1">
    <location>
        <begin position="154"/>
        <end position="165"/>
    </location>
</feature>
<protein>
    <submittedName>
        <fullName evidence="2">Uncharacterized protein</fullName>
    </submittedName>
</protein>
<feature type="compositionally biased region" description="Low complexity" evidence="1">
    <location>
        <begin position="539"/>
        <end position="549"/>
    </location>
</feature>
<feature type="compositionally biased region" description="Low complexity" evidence="1">
    <location>
        <begin position="135"/>
        <end position="146"/>
    </location>
</feature>
<proteinExistence type="predicted"/>
<reference evidence="2" key="1">
    <citation type="journal article" date="2020" name="Stud. Mycol.">
        <title>101 Dothideomycetes genomes: a test case for predicting lifestyles and emergence of pathogens.</title>
        <authorList>
            <person name="Haridas S."/>
            <person name="Albert R."/>
            <person name="Binder M."/>
            <person name="Bloem J."/>
            <person name="Labutti K."/>
            <person name="Salamov A."/>
            <person name="Andreopoulos B."/>
            <person name="Baker S."/>
            <person name="Barry K."/>
            <person name="Bills G."/>
            <person name="Bluhm B."/>
            <person name="Cannon C."/>
            <person name="Castanera R."/>
            <person name="Culley D."/>
            <person name="Daum C."/>
            <person name="Ezra D."/>
            <person name="Gonzalez J."/>
            <person name="Henrissat B."/>
            <person name="Kuo A."/>
            <person name="Liang C."/>
            <person name="Lipzen A."/>
            <person name="Lutzoni F."/>
            <person name="Magnuson J."/>
            <person name="Mondo S."/>
            <person name="Nolan M."/>
            <person name="Ohm R."/>
            <person name="Pangilinan J."/>
            <person name="Park H.-J."/>
            <person name="Ramirez L."/>
            <person name="Alfaro M."/>
            <person name="Sun H."/>
            <person name="Tritt A."/>
            <person name="Yoshinaga Y."/>
            <person name="Zwiers L.-H."/>
            <person name="Turgeon B."/>
            <person name="Goodwin S."/>
            <person name="Spatafora J."/>
            <person name="Crous P."/>
            <person name="Grigoriev I."/>
        </authorList>
    </citation>
    <scope>NUCLEOTIDE SEQUENCE</scope>
    <source>
        <strain evidence="2">CBS 262.69</strain>
    </source>
</reference>
<evidence type="ECO:0000313" key="2">
    <source>
        <dbReference type="EMBL" id="KAF2404323.1"/>
    </source>
</evidence>
<dbReference type="Proteomes" id="UP000799640">
    <property type="component" value="Unassembled WGS sequence"/>
</dbReference>
<feature type="region of interest" description="Disordered" evidence="1">
    <location>
        <begin position="529"/>
        <end position="561"/>
    </location>
</feature>
<feature type="compositionally biased region" description="Basic and acidic residues" evidence="1">
    <location>
        <begin position="191"/>
        <end position="204"/>
    </location>
</feature>
<feature type="compositionally biased region" description="Basic and acidic residues" evidence="1">
    <location>
        <begin position="313"/>
        <end position="372"/>
    </location>
</feature>
<feature type="compositionally biased region" description="Acidic residues" evidence="1">
    <location>
        <begin position="172"/>
        <end position="182"/>
    </location>
</feature>
<feature type="region of interest" description="Disordered" evidence="1">
    <location>
        <begin position="129"/>
        <end position="468"/>
    </location>
</feature>